<dbReference type="EMBL" id="JACSNR010000003">
    <property type="protein sequence ID" value="MBM6922872.1"/>
    <property type="molecule type" value="Genomic_DNA"/>
</dbReference>
<dbReference type="Pfam" id="PF02388">
    <property type="entry name" value="FemAB"/>
    <property type="match status" value="2"/>
</dbReference>
<gene>
    <name evidence="7" type="ORF">H9X81_04080</name>
</gene>
<evidence type="ECO:0000256" key="5">
    <source>
        <dbReference type="ARBA" id="ARBA00023315"/>
    </source>
</evidence>
<keyword evidence="2" id="KW-0808">Transferase</keyword>
<sequence length="346" mass="39645">MEILAPERYEELEEFVAHHPRGEFTQSPRWRLVKENWDYAAVVSRDADGKIKGSMGVLIQKIPVLHTALLYAPRGPICDPHDWETIADLKAGVDQLAKQVHAHEFKMDPDIPMADSEFIAEMKKLGFRHSYGPDGFEGIQARFNYRLYLEGRDEAALLANFSQGVRRNIRKAEKAGVEVKVVGEEALDDFVRIMQVTGERDGFSTRPRSYFVKFLRGLGENVRLYAGYYQGKMISGAVCTNYAGKTCYVYGASDNSDREVMPNYLMQWEMIRWAVETGCTVYDFQGVSGNLDPNSHMYGLYRFKSGFRGSMDELAGEFDYIYSPLRKKLTDTAISLRAWMRRHLHR</sequence>
<protein>
    <submittedName>
        <fullName evidence="7">Peptidoglycan bridge formation glycyltransferase FemA/FemB family protein</fullName>
    </submittedName>
</protein>
<dbReference type="SUPFAM" id="SSF55729">
    <property type="entry name" value="Acyl-CoA N-acyltransferases (Nat)"/>
    <property type="match status" value="2"/>
</dbReference>
<keyword evidence="5" id="KW-0012">Acyltransferase</keyword>
<comment type="caution">
    <text evidence="7">The sequence shown here is derived from an EMBL/GenBank/DDBJ whole genome shotgun (WGS) entry which is preliminary data.</text>
</comment>
<dbReference type="Proteomes" id="UP000724149">
    <property type="component" value="Unassembled WGS sequence"/>
</dbReference>
<dbReference type="RefSeq" id="WP_191392609.1">
    <property type="nucleotide sequence ID" value="NZ_JACSNR010000003.1"/>
</dbReference>
<organism evidence="7 8">
    <name type="scientific">Hydrogenoanaerobacterium saccharovorans</name>
    <dbReference type="NCBI Taxonomy" id="474960"/>
    <lineage>
        <taxon>Bacteria</taxon>
        <taxon>Bacillati</taxon>
        <taxon>Bacillota</taxon>
        <taxon>Clostridia</taxon>
        <taxon>Eubacteriales</taxon>
        <taxon>Oscillospiraceae</taxon>
        <taxon>Hydrogenoanaerobacterium</taxon>
    </lineage>
</organism>
<keyword evidence="4" id="KW-0573">Peptidoglycan synthesis</keyword>
<comment type="similarity">
    <text evidence="1">Belongs to the FemABX family.</text>
</comment>
<evidence type="ECO:0000313" key="8">
    <source>
        <dbReference type="Proteomes" id="UP000724149"/>
    </source>
</evidence>
<dbReference type="InterPro" id="IPR003447">
    <property type="entry name" value="FEMABX"/>
</dbReference>
<name>A0ABS2GK83_9FIRM</name>
<dbReference type="Gene3D" id="3.40.630.30">
    <property type="match status" value="2"/>
</dbReference>
<reference evidence="7 8" key="1">
    <citation type="journal article" date="2021" name="Sci. Rep.">
        <title>The distribution of antibiotic resistance genes in chicken gut microbiota commensals.</title>
        <authorList>
            <person name="Juricova H."/>
            <person name="Matiasovicova J."/>
            <person name="Kubasova T."/>
            <person name="Cejkova D."/>
            <person name="Rychlik I."/>
        </authorList>
    </citation>
    <scope>NUCLEOTIDE SEQUENCE [LARGE SCALE GENOMIC DNA]</scope>
    <source>
        <strain evidence="7 8">An564</strain>
    </source>
</reference>
<evidence type="ECO:0000256" key="3">
    <source>
        <dbReference type="ARBA" id="ARBA00022960"/>
    </source>
</evidence>
<dbReference type="InterPro" id="IPR016181">
    <property type="entry name" value="Acyl_CoA_acyltransferase"/>
</dbReference>
<evidence type="ECO:0000256" key="4">
    <source>
        <dbReference type="ARBA" id="ARBA00022984"/>
    </source>
</evidence>
<evidence type="ECO:0000256" key="6">
    <source>
        <dbReference type="ARBA" id="ARBA00023316"/>
    </source>
</evidence>
<dbReference type="PROSITE" id="PS51191">
    <property type="entry name" value="FEMABX"/>
    <property type="match status" value="1"/>
</dbReference>
<proteinExistence type="inferred from homology"/>
<evidence type="ECO:0000313" key="7">
    <source>
        <dbReference type="EMBL" id="MBM6922872.1"/>
    </source>
</evidence>
<accession>A0ABS2GK83</accession>
<keyword evidence="3" id="KW-0133">Cell shape</keyword>
<evidence type="ECO:0000256" key="2">
    <source>
        <dbReference type="ARBA" id="ARBA00022679"/>
    </source>
</evidence>
<keyword evidence="6" id="KW-0961">Cell wall biogenesis/degradation</keyword>
<dbReference type="PANTHER" id="PTHR36174:SF1">
    <property type="entry name" value="LIPID II:GLYCINE GLYCYLTRANSFERASE"/>
    <property type="match status" value="1"/>
</dbReference>
<evidence type="ECO:0000256" key="1">
    <source>
        <dbReference type="ARBA" id="ARBA00009943"/>
    </source>
</evidence>
<dbReference type="InterPro" id="IPR050644">
    <property type="entry name" value="PG_Glycine_Bridge_Synth"/>
</dbReference>
<keyword evidence="8" id="KW-1185">Reference proteome</keyword>
<dbReference type="PANTHER" id="PTHR36174">
    <property type="entry name" value="LIPID II:GLYCINE GLYCYLTRANSFERASE"/>
    <property type="match status" value="1"/>
</dbReference>